<protein>
    <submittedName>
        <fullName evidence="1">Uncharacterized protein</fullName>
    </submittedName>
</protein>
<proteinExistence type="predicted"/>
<name>A0ACB9F918_CICIN</name>
<dbReference type="Proteomes" id="UP001055811">
    <property type="component" value="Linkage Group LG03"/>
</dbReference>
<gene>
    <name evidence="1" type="ORF">L2E82_17393</name>
</gene>
<dbReference type="EMBL" id="CM042011">
    <property type="protein sequence ID" value="KAI3767298.1"/>
    <property type="molecule type" value="Genomic_DNA"/>
</dbReference>
<organism evidence="1 2">
    <name type="scientific">Cichorium intybus</name>
    <name type="common">Chicory</name>
    <dbReference type="NCBI Taxonomy" id="13427"/>
    <lineage>
        <taxon>Eukaryota</taxon>
        <taxon>Viridiplantae</taxon>
        <taxon>Streptophyta</taxon>
        <taxon>Embryophyta</taxon>
        <taxon>Tracheophyta</taxon>
        <taxon>Spermatophyta</taxon>
        <taxon>Magnoliopsida</taxon>
        <taxon>eudicotyledons</taxon>
        <taxon>Gunneridae</taxon>
        <taxon>Pentapetalae</taxon>
        <taxon>asterids</taxon>
        <taxon>campanulids</taxon>
        <taxon>Asterales</taxon>
        <taxon>Asteraceae</taxon>
        <taxon>Cichorioideae</taxon>
        <taxon>Cichorieae</taxon>
        <taxon>Cichoriinae</taxon>
        <taxon>Cichorium</taxon>
    </lineage>
</organism>
<reference evidence="1 2" key="2">
    <citation type="journal article" date="2022" name="Mol. Ecol. Resour.">
        <title>The genomes of chicory, endive, great burdock and yacon provide insights into Asteraceae paleo-polyploidization history and plant inulin production.</title>
        <authorList>
            <person name="Fan W."/>
            <person name="Wang S."/>
            <person name="Wang H."/>
            <person name="Wang A."/>
            <person name="Jiang F."/>
            <person name="Liu H."/>
            <person name="Zhao H."/>
            <person name="Xu D."/>
            <person name="Zhang Y."/>
        </authorList>
    </citation>
    <scope>NUCLEOTIDE SEQUENCE [LARGE SCALE GENOMIC DNA]</scope>
    <source>
        <strain evidence="2">cv. Punajuju</strain>
        <tissue evidence="1">Leaves</tissue>
    </source>
</reference>
<evidence type="ECO:0000313" key="2">
    <source>
        <dbReference type="Proteomes" id="UP001055811"/>
    </source>
</evidence>
<comment type="caution">
    <text evidence="1">The sequence shown here is derived from an EMBL/GenBank/DDBJ whole genome shotgun (WGS) entry which is preliminary data.</text>
</comment>
<reference evidence="2" key="1">
    <citation type="journal article" date="2022" name="Mol. Ecol. Resour.">
        <title>The genomes of chicory, endive, great burdock and yacon provide insights into Asteraceae palaeo-polyploidization history and plant inulin production.</title>
        <authorList>
            <person name="Fan W."/>
            <person name="Wang S."/>
            <person name="Wang H."/>
            <person name="Wang A."/>
            <person name="Jiang F."/>
            <person name="Liu H."/>
            <person name="Zhao H."/>
            <person name="Xu D."/>
            <person name="Zhang Y."/>
        </authorList>
    </citation>
    <scope>NUCLEOTIDE SEQUENCE [LARGE SCALE GENOMIC DNA]</scope>
    <source>
        <strain evidence="2">cv. Punajuju</strain>
    </source>
</reference>
<keyword evidence="2" id="KW-1185">Reference proteome</keyword>
<accession>A0ACB9F918</accession>
<evidence type="ECO:0000313" key="1">
    <source>
        <dbReference type="EMBL" id="KAI3767298.1"/>
    </source>
</evidence>
<sequence length="587" mass="66116">MALKGLPVPSEDTLILVMVILKELGYTEEMYTSLGVASVFYYNNSVSSPSLFHLEFENMELSLPFSMTVTAILFAVLLSFLLHILKGKSGNKGRSREPPEAKGRWPVIGHLHHLGASGLPHKVLANMADKYGPIFTIKLGVHNALVVSSSEIAKECFTTNDKAFASRPKLMAVEVMGYNYAIFALAPYGDYWRQVRKIIMLEVLSPKRVEMLAPLRVSELRSSMAEIYEAWVKNKESESSDMVKLDMQQWFGTLILNGLIRIVTGKRFTINDDEGIRFQKVARKFFQLVGAFVPSDFIPSLRFLDLGGYEKDMKITGKEMDDIFDKWLEEHKKERETKKPNEGNQVLMDVLISILEGASDEEFPGHDHDTVIKATCLTMLIGGLDTTSVTLTWALSLLLNNPKTLKIAQDEIDELVGRKRPVEESDLKNLVYIDAIFKETLRLYPPGPFGLPHETMEDCVVQGYNIPSGTRLMLNLWKMHRDPNIWPDPYEFQPERFLTTHKDIDLKGNHFELLPFGTGRRVCPGILFALQAARLALATLIQQFELKNASNEPVDMTEVFGVTVSKATPLEVLLAPRLSLDMYPVGA</sequence>